<dbReference type="InterPro" id="IPR000700">
    <property type="entry name" value="PAS-assoc_C"/>
</dbReference>
<dbReference type="InterPro" id="IPR036890">
    <property type="entry name" value="HATPase_C_sf"/>
</dbReference>
<feature type="coiled-coil region" evidence="8">
    <location>
        <begin position="387"/>
        <end position="414"/>
    </location>
</feature>
<dbReference type="PROSITE" id="PS50113">
    <property type="entry name" value="PAC"/>
    <property type="match status" value="2"/>
</dbReference>
<dbReference type="Pfam" id="PF08447">
    <property type="entry name" value="PAS_3"/>
    <property type="match status" value="1"/>
</dbReference>
<dbReference type="PROSITE" id="PS50112">
    <property type="entry name" value="PAS"/>
    <property type="match status" value="2"/>
</dbReference>
<evidence type="ECO:0000259" key="10">
    <source>
        <dbReference type="PROSITE" id="PS50110"/>
    </source>
</evidence>
<dbReference type="InterPro" id="IPR001789">
    <property type="entry name" value="Sig_transdc_resp-reg_receiver"/>
</dbReference>
<dbReference type="SMART" id="SM00387">
    <property type="entry name" value="HATPase_c"/>
    <property type="match status" value="1"/>
</dbReference>
<evidence type="ECO:0000256" key="5">
    <source>
        <dbReference type="ARBA" id="ARBA00022777"/>
    </source>
</evidence>
<evidence type="ECO:0000313" key="13">
    <source>
        <dbReference type="EMBL" id="MBD2734405.1"/>
    </source>
</evidence>
<dbReference type="InterPro" id="IPR035965">
    <property type="entry name" value="PAS-like_dom_sf"/>
</dbReference>
<gene>
    <name evidence="13" type="ORF">H6H03_10845</name>
</gene>
<dbReference type="CDD" id="cd00130">
    <property type="entry name" value="PAS"/>
    <property type="match status" value="5"/>
</dbReference>
<dbReference type="Pfam" id="PF13426">
    <property type="entry name" value="PAS_9"/>
    <property type="match status" value="3"/>
</dbReference>
<dbReference type="SMART" id="SM00091">
    <property type="entry name" value="PAS"/>
    <property type="match status" value="7"/>
</dbReference>
<dbReference type="PROSITE" id="PS50110">
    <property type="entry name" value="RESPONSE_REGULATORY"/>
    <property type="match status" value="1"/>
</dbReference>
<dbReference type="NCBIfam" id="TIGR00229">
    <property type="entry name" value="sensory_box"/>
    <property type="match status" value="5"/>
</dbReference>
<dbReference type="Gene3D" id="3.30.565.10">
    <property type="entry name" value="Histidine kinase-like ATPase, C-terminal domain"/>
    <property type="match status" value="1"/>
</dbReference>
<feature type="modified residue" description="4-aspartylphosphate" evidence="7">
    <location>
        <position position="1232"/>
    </location>
</feature>
<feature type="domain" description="Response regulatory" evidence="10">
    <location>
        <begin position="1183"/>
        <end position="1299"/>
    </location>
</feature>
<feature type="domain" description="PAC" evidence="12">
    <location>
        <begin position="603"/>
        <end position="654"/>
    </location>
</feature>
<keyword evidence="4" id="KW-0808">Transferase</keyword>
<dbReference type="CDD" id="cd17546">
    <property type="entry name" value="REC_hyHK_CKI1_RcsC-like"/>
    <property type="match status" value="1"/>
</dbReference>
<dbReference type="SUPFAM" id="SSF52172">
    <property type="entry name" value="CheY-like"/>
    <property type="match status" value="1"/>
</dbReference>
<dbReference type="Gene3D" id="3.40.50.2300">
    <property type="match status" value="1"/>
</dbReference>
<dbReference type="SMART" id="SM00388">
    <property type="entry name" value="HisKA"/>
    <property type="match status" value="1"/>
</dbReference>
<dbReference type="Gene3D" id="1.10.287.130">
    <property type="match status" value="1"/>
</dbReference>
<dbReference type="SMART" id="SM00448">
    <property type="entry name" value="REC"/>
    <property type="match status" value="1"/>
</dbReference>
<feature type="domain" description="PAS" evidence="11">
    <location>
        <begin position="785"/>
        <end position="829"/>
    </location>
</feature>
<proteinExistence type="predicted"/>
<keyword evidence="3 7" id="KW-0597">Phosphoprotein</keyword>
<keyword evidence="8" id="KW-0175">Coiled coil</keyword>
<dbReference type="InterPro" id="IPR013655">
    <property type="entry name" value="PAS_fold_3"/>
</dbReference>
<feature type="domain" description="PAC" evidence="12">
    <location>
        <begin position="352"/>
        <end position="403"/>
    </location>
</feature>
<dbReference type="SUPFAM" id="SSF55785">
    <property type="entry name" value="PYP-like sensor domain (PAS domain)"/>
    <property type="match status" value="7"/>
</dbReference>
<evidence type="ECO:0000256" key="1">
    <source>
        <dbReference type="ARBA" id="ARBA00000085"/>
    </source>
</evidence>
<dbReference type="Pfam" id="PF00512">
    <property type="entry name" value="HisKA"/>
    <property type="match status" value="1"/>
</dbReference>
<sequence length="1389" mass="158783">MSINLTSLVNQLRAILGKMEVALGAIADAIVWTGSDGKIQWCNTAFDKLVNQPHILVLNAKLSDLLFLSLAGEAVAPESYPNMRVLRGEYEITQEYECHDGRHRSLILEISGNCVELAGGDRSSILVIRDVTQAKHWETERYLAQQKQAETLSVLQATLESTADGIIVVNQDFNVAVFNQKFLQMWSIPESLLLPSQSNERFKFMSEQTRDPEAFITRVRELFYDSPEQEAFDLVEMKDGRVFERYSQPQWQADKIIGRVWSFRDITARQQVEKALSESEIKFRRIVENSNDIISLIDLEGRISYISPNLAKLTGYDTTELEGIPFADFLHPDDLPSCLDAVNRVVTTGERVEVEYRARLKDGSWQWQATNLATTFDINGNLLLISVARVITERKQAEEALLKSEQKFRNLFENSQFGILRSRIDDGLILDANQRLAELLGYSCVADLINGTKFTTDFYTNPSDRQRIITELRQKGSLNNFELQFHQCDGKARWGLFSLRLNVEDNCLEAVVADINDRKQVEADLHRSNAILKAQQEASIDGILVVDENGQIVSYNQRFCQLWQIPETFVNSNDRRLLELVLDKLEQPQEFLAKVEYLYTHPDQISRDEIRLKDGRTLDRYSASVRSPREDYYGRIWYFRDITERKHSEEALRRSEQKYRNIFENFQVGIARIRLEDGLFLEANQRQAEILGYSSATDLIGKQFTTEFYANPGDRQKLLAEMAQQGEVRNFELQLCRRDKSLGWGLISLRRNAEDGCIDAVITDISEQQAALRERKLAEESLRQSEARFRALYESTSIAVMLQENGIALDCNRAAEELFGYSRQEFLQKHPSEFSPPFQPNGQTSASLAREKIALAYKQGRHRFEWVHRRADGTDFPAEVWLTVFKLGDRTLIQGLVQDLTERKQVEATLRIAKETAETANRSKSAFLANMSHELRTPLNAILGFAQLMERDTSLSKRQRDSLATINRSGEHLLNLINDVLEMSKIEAGRIVLNPTSFDLHRLLQEIQQMFQVRAKDKKLSLSFELAPDLHQYIFTDESKLRQVLINLLGNAIKFTNTGKVTLRVKPTKDHPENSLPNLQSLITFEIEDTGLGIPTEELDSLFEPFVQTTSARQVREGTGLGLTISRQFVQLMGGDIRVHSVVGRGSTFYFDIKIELADSLDIAPPKLKRRVIALTPGQPIYRILVVDDRQDNCDLLMQLFNAIGFETLAAANGQEAIAVWQTWEPHLIFMDMRMPVMDGYEATKEIRATLKGQATVIIALTASAFDEERFVVLSAGCNDFVRKPFREEVILNMISKYLGVRYVYEQEPLQQDQFTENSGIKLLSLEEILTQMPTEWVTQLHQAALCTDEKLIFRLLEQIPEEFALLGNTISDWVNNFRIDKVIDLTQS</sequence>
<evidence type="ECO:0000256" key="4">
    <source>
        <dbReference type="ARBA" id="ARBA00022679"/>
    </source>
</evidence>
<evidence type="ECO:0000256" key="3">
    <source>
        <dbReference type="ARBA" id="ARBA00022553"/>
    </source>
</evidence>
<dbReference type="SUPFAM" id="SSF55874">
    <property type="entry name" value="ATPase domain of HSP90 chaperone/DNA topoisomerase II/histidine kinase"/>
    <property type="match status" value="1"/>
</dbReference>
<dbReference type="InterPro" id="IPR003594">
    <property type="entry name" value="HATPase_dom"/>
</dbReference>
<feature type="domain" description="Histidine kinase" evidence="9">
    <location>
        <begin position="930"/>
        <end position="1157"/>
    </location>
</feature>
<dbReference type="InterPro" id="IPR036097">
    <property type="entry name" value="HisK_dim/P_sf"/>
</dbReference>
<dbReference type="InterPro" id="IPR000014">
    <property type="entry name" value="PAS"/>
</dbReference>
<reference evidence="13 14" key="1">
    <citation type="journal article" date="2020" name="ISME J.">
        <title>Comparative genomics reveals insights into cyanobacterial evolution and habitat adaptation.</title>
        <authorList>
            <person name="Chen M.Y."/>
            <person name="Teng W.K."/>
            <person name="Zhao L."/>
            <person name="Hu C.X."/>
            <person name="Zhou Y.K."/>
            <person name="Han B.P."/>
            <person name="Song L.R."/>
            <person name="Shu W.S."/>
        </authorList>
    </citation>
    <scope>NUCLEOTIDE SEQUENCE [LARGE SCALE GENOMIC DNA]</scope>
    <source>
        <strain evidence="13 14">FACHB-159</strain>
    </source>
</reference>
<dbReference type="Gene3D" id="3.30.450.20">
    <property type="entry name" value="PAS domain"/>
    <property type="match status" value="7"/>
</dbReference>
<evidence type="ECO:0000259" key="11">
    <source>
        <dbReference type="PROSITE" id="PS50112"/>
    </source>
</evidence>
<dbReference type="RefSeq" id="WP_190955108.1">
    <property type="nucleotide sequence ID" value="NZ_JACJTU010000008.1"/>
</dbReference>
<comment type="caution">
    <text evidence="13">The sequence shown here is derived from an EMBL/GenBank/DDBJ whole genome shotgun (WGS) entry which is preliminary data.</text>
</comment>
<dbReference type="CDD" id="cd16922">
    <property type="entry name" value="HATPase_EvgS-ArcB-TorS-like"/>
    <property type="match status" value="1"/>
</dbReference>
<dbReference type="Pfam" id="PF12860">
    <property type="entry name" value="PAS_7"/>
    <property type="match status" value="1"/>
</dbReference>
<feature type="domain" description="PAS" evidence="11">
    <location>
        <begin position="279"/>
        <end position="349"/>
    </location>
</feature>
<evidence type="ECO:0000259" key="9">
    <source>
        <dbReference type="PROSITE" id="PS50109"/>
    </source>
</evidence>
<name>A0ABR8K4R9_9NOSO</name>
<dbReference type="Pfam" id="PF00072">
    <property type="entry name" value="Response_reg"/>
    <property type="match status" value="1"/>
</dbReference>
<dbReference type="SUPFAM" id="SSF47384">
    <property type="entry name" value="Homodimeric domain of signal transducing histidine kinase"/>
    <property type="match status" value="1"/>
</dbReference>
<dbReference type="PROSITE" id="PS50109">
    <property type="entry name" value="HIS_KIN"/>
    <property type="match status" value="1"/>
</dbReference>
<keyword evidence="5" id="KW-0418">Kinase</keyword>
<dbReference type="PANTHER" id="PTHR43047:SF72">
    <property type="entry name" value="OSMOSENSING HISTIDINE PROTEIN KINASE SLN1"/>
    <property type="match status" value="1"/>
</dbReference>
<evidence type="ECO:0000313" key="14">
    <source>
        <dbReference type="Proteomes" id="UP000637383"/>
    </source>
</evidence>
<evidence type="ECO:0000256" key="2">
    <source>
        <dbReference type="ARBA" id="ARBA00012438"/>
    </source>
</evidence>
<comment type="catalytic activity">
    <reaction evidence="1">
        <text>ATP + protein L-histidine = ADP + protein N-phospho-L-histidine.</text>
        <dbReference type="EC" id="2.7.13.3"/>
    </reaction>
</comment>
<keyword evidence="6" id="KW-0902">Two-component regulatory system</keyword>
<evidence type="ECO:0000256" key="7">
    <source>
        <dbReference type="PROSITE-ProRule" id="PRU00169"/>
    </source>
</evidence>
<accession>A0ABR8K4R9</accession>
<dbReference type="CDD" id="cd00082">
    <property type="entry name" value="HisKA"/>
    <property type="match status" value="1"/>
</dbReference>
<dbReference type="SMART" id="SM00086">
    <property type="entry name" value="PAC"/>
    <property type="match status" value="5"/>
</dbReference>
<dbReference type="Pfam" id="PF02518">
    <property type="entry name" value="HATPase_c"/>
    <property type="match status" value="1"/>
</dbReference>
<dbReference type="PANTHER" id="PTHR43047">
    <property type="entry name" value="TWO-COMPONENT HISTIDINE PROTEIN KINASE"/>
    <property type="match status" value="1"/>
</dbReference>
<protein>
    <recommendedName>
        <fullName evidence="2">histidine kinase</fullName>
        <ecNumber evidence="2">2.7.13.3</ecNumber>
    </recommendedName>
</protein>
<dbReference type="PRINTS" id="PR00344">
    <property type="entry name" value="BCTRLSENSOR"/>
</dbReference>
<dbReference type="EC" id="2.7.13.3" evidence="2"/>
<dbReference type="InterPro" id="IPR005467">
    <property type="entry name" value="His_kinase_dom"/>
</dbReference>
<dbReference type="InterPro" id="IPR011006">
    <property type="entry name" value="CheY-like_superfamily"/>
</dbReference>
<dbReference type="InterPro" id="IPR004358">
    <property type="entry name" value="Sig_transdc_His_kin-like_C"/>
</dbReference>
<evidence type="ECO:0000256" key="8">
    <source>
        <dbReference type="SAM" id="Coils"/>
    </source>
</evidence>
<dbReference type="InterPro" id="IPR003661">
    <property type="entry name" value="HisK_dim/P_dom"/>
</dbReference>
<dbReference type="InterPro" id="IPR001610">
    <property type="entry name" value="PAC"/>
</dbReference>
<dbReference type="Proteomes" id="UP000637383">
    <property type="component" value="Unassembled WGS sequence"/>
</dbReference>
<dbReference type="Pfam" id="PF13188">
    <property type="entry name" value="PAS_8"/>
    <property type="match status" value="2"/>
</dbReference>
<organism evidence="13 14">
    <name type="scientific">Nostoc paludosum FACHB-159</name>
    <dbReference type="NCBI Taxonomy" id="2692908"/>
    <lineage>
        <taxon>Bacteria</taxon>
        <taxon>Bacillati</taxon>
        <taxon>Cyanobacteriota</taxon>
        <taxon>Cyanophyceae</taxon>
        <taxon>Nostocales</taxon>
        <taxon>Nostocaceae</taxon>
        <taxon>Nostoc</taxon>
    </lineage>
</organism>
<dbReference type="EMBL" id="JACJTU010000008">
    <property type="protein sequence ID" value="MBD2734405.1"/>
    <property type="molecule type" value="Genomic_DNA"/>
</dbReference>
<evidence type="ECO:0000256" key="6">
    <source>
        <dbReference type="ARBA" id="ARBA00023012"/>
    </source>
</evidence>
<keyword evidence="14" id="KW-1185">Reference proteome</keyword>
<evidence type="ECO:0000259" key="12">
    <source>
        <dbReference type="PROSITE" id="PS50113"/>
    </source>
</evidence>